<dbReference type="RefSeq" id="WP_184711614.1">
    <property type="nucleotide sequence ID" value="NZ_JACHKZ010000045.1"/>
</dbReference>
<keyword evidence="1" id="KW-0732">Signal</keyword>
<accession>A0ABR6RL73</accession>
<reference evidence="2 3" key="1">
    <citation type="submission" date="2020-08" db="EMBL/GenBank/DDBJ databases">
        <title>Functional genomics of gut bacteria from endangered species of beetles.</title>
        <authorList>
            <person name="Carlos-Shanley C."/>
        </authorList>
    </citation>
    <scope>NUCLEOTIDE SEQUENCE [LARGE SCALE GENOMIC DNA]</scope>
    <source>
        <strain evidence="2 3">S00124</strain>
    </source>
</reference>
<name>A0ABR6RL73_9BURK</name>
<dbReference type="SUPFAM" id="SSF56529">
    <property type="entry name" value="FAH"/>
    <property type="match status" value="1"/>
</dbReference>
<dbReference type="PANTHER" id="PTHR30143:SF0">
    <property type="entry name" value="2-KETO-4-PENTENOATE HYDRATASE"/>
    <property type="match status" value="1"/>
</dbReference>
<dbReference type="Gene3D" id="3.90.850.10">
    <property type="entry name" value="Fumarylacetoacetase-like, C-terminal domain"/>
    <property type="match status" value="1"/>
</dbReference>
<dbReference type="InterPro" id="IPR036663">
    <property type="entry name" value="Fumarylacetoacetase_C_sf"/>
</dbReference>
<organism evidence="2 3">
    <name type="scientific">Comamonas odontotermitis</name>
    <dbReference type="NCBI Taxonomy" id="379895"/>
    <lineage>
        <taxon>Bacteria</taxon>
        <taxon>Pseudomonadati</taxon>
        <taxon>Pseudomonadota</taxon>
        <taxon>Betaproteobacteria</taxon>
        <taxon>Burkholderiales</taxon>
        <taxon>Comamonadaceae</taxon>
        <taxon>Comamonas</taxon>
    </lineage>
</organism>
<feature type="signal peptide" evidence="1">
    <location>
        <begin position="1"/>
        <end position="28"/>
    </location>
</feature>
<evidence type="ECO:0000256" key="1">
    <source>
        <dbReference type="SAM" id="SignalP"/>
    </source>
</evidence>
<gene>
    <name evidence="2" type="ORF">HNP33_004053</name>
</gene>
<dbReference type="EMBL" id="JACHKZ010000045">
    <property type="protein sequence ID" value="MBB6579929.1"/>
    <property type="molecule type" value="Genomic_DNA"/>
</dbReference>
<dbReference type="Proteomes" id="UP000562492">
    <property type="component" value="Unassembled WGS sequence"/>
</dbReference>
<protein>
    <submittedName>
        <fullName evidence="2">2-keto-4-pentenoate hydratase</fullName>
    </submittedName>
</protein>
<keyword evidence="3" id="KW-1185">Reference proteome</keyword>
<dbReference type="InterPro" id="IPR050772">
    <property type="entry name" value="Hydratase-Decarb/MhpD_sf"/>
</dbReference>
<comment type="caution">
    <text evidence="2">The sequence shown here is derived from an EMBL/GenBank/DDBJ whole genome shotgun (WGS) entry which is preliminary data.</text>
</comment>
<evidence type="ECO:0000313" key="2">
    <source>
        <dbReference type="EMBL" id="MBB6579929.1"/>
    </source>
</evidence>
<feature type="chain" id="PRO_5045910884" evidence="1">
    <location>
        <begin position="29"/>
        <end position="295"/>
    </location>
</feature>
<evidence type="ECO:0000313" key="3">
    <source>
        <dbReference type="Proteomes" id="UP000562492"/>
    </source>
</evidence>
<sequence>MQQQLTLFRTSRHALTALALAAAPWAQAVCLDDAQIAQWVQSYEARTPAANPPEMSPEDGKCTRNKLMAAFEAAGRKPVGYKAGLTSAAVQKRFNTDQPVWGRLYKGALLANRTVVSASFGARPLFEADMVVRVSSTAINRATTPLQVLNSIDRVVPYIELPDLMVEDPKTLNGASVEAINVGSRLGVIGDSIRIPAFRDERYAFLAALQGMEITIRDQTGTKLGGGRGGDLMAQPLNAVIWLTQALQKEGIALKVGDWVSLGSFSALLTPSAGQTITIDYQGLPGAQPVEVTFE</sequence>
<proteinExistence type="predicted"/>
<dbReference type="PANTHER" id="PTHR30143">
    <property type="entry name" value="ACID HYDRATASE"/>
    <property type="match status" value="1"/>
</dbReference>